<sequence>MPTIDIHQDPHHSQTLMLPHGDLFVRKWNRFPRWGSWCIILVGKSRKVDSWLEGTLLYLLILFFAQTNTNMLFFKKQFHHLKDHLLAQPFLAFSFSFSSSPFLCPSVSSFISPFLSAVHCLLSLFPVCTMIYFLFINLKYLES</sequence>
<evidence type="ECO:0000256" key="1">
    <source>
        <dbReference type="SAM" id="Phobius"/>
    </source>
</evidence>
<name>A0A7J8A8B6_PIPKU</name>
<dbReference type="Proteomes" id="UP000558488">
    <property type="component" value="Unassembled WGS sequence"/>
</dbReference>
<proteinExistence type="predicted"/>
<feature type="transmembrane region" description="Helical" evidence="1">
    <location>
        <begin position="114"/>
        <end position="135"/>
    </location>
</feature>
<keyword evidence="1" id="KW-1133">Transmembrane helix</keyword>
<dbReference type="EMBL" id="JACAGB010000002">
    <property type="protein sequence ID" value="KAF6382515.1"/>
    <property type="molecule type" value="Genomic_DNA"/>
</dbReference>
<keyword evidence="1" id="KW-0812">Transmembrane</keyword>
<keyword evidence="3" id="KW-1185">Reference proteome</keyword>
<accession>A0A7J8A8B6</accession>
<comment type="caution">
    <text evidence="2">The sequence shown here is derived from an EMBL/GenBank/DDBJ whole genome shotgun (WGS) entry which is preliminary data.</text>
</comment>
<gene>
    <name evidence="2" type="ORF">mPipKuh1_008877</name>
</gene>
<feature type="transmembrane region" description="Helical" evidence="1">
    <location>
        <begin position="55"/>
        <end position="74"/>
    </location>
</feature>
<evidence type="ECO:0000313" key="2">
    <source>
        <dbReference type="EMBL" id="KAF6382515.1"/>
    </source>
</evidence>
<dbReference type="AlphaFoldDB" id="A0A7J8A8B6"/>
<keyword evidence="1" id="KW-0472">Membrane</keyword>
<organism evidence="2 3">
    <name type="scientific">Pipistrellus kuhlii</name>
    <name type="common">Kuhl's pipistrelle</name>
    <dbReference type="NCBI Taxonomy" id="59472"/>
    <lineage>
        <taxon>Eukaryota</taxon>
        <taxon>Metazoa</taxon>
        <taxon>Chordata</taxon>
        <taxon>Craniata</taxon>
        <taxon>Vertebrata</taxon>
        <taxon>Euteleostomi</taxon>
        <taxon>Mammalia</taxon>
        <taxon>Eutheria</taxon>
        <taxon>Laurasiatheria</taxon>
        <taxon>Chiroptera</taxon>
        <taxon>Yangochiroptera</taxon>
        <taxon>Vespertilionidae</taxon>
        <taxon>Pipistrellus</taxon>
    </lineage>
</organism>
<evidence type="ECO:0000313" key="3">
    <source>
        <dbReference type="Proteomes" id="UP000558488"/>
    </source>
</evidence>
<feature type="transmembrane region" description="Helical" evidence="1">
    <location>
        <begin position="86"/>
        <end position="108"/>
    </location>
</feature>
<protein>
    <submittedName>
        <fullName evidence="2">Uncharacterized protein</fullName>
    </submittedName>
</protein>
<reference evidence="2 3" key="1">
    <citation type="journal article" date="2020" name="Nature">
        <title>Six reference-quality genomes reveal evolution of bat adaptations.</title>
        <authorList>
            <person name="Jebb D."/>
            <person name="Huang Z."/>
            <person name="Pippel M."/>
            <person name="Hughes G.M."/>
            <person name="Lavrichenko K."/>
            <person name="Devanna P."/>
            <person name="Winkler S."/>
            <person name="Jermiin L.S."/>
            <person name="Skirmuntt E.C."/>
            <person name="Katzourakis A."/>
            <person name="Burkitt-Gray L."/>
            <person name="Ray D.A."/>
            <person name="Sullivan K.A.M."/>
            <person name="Roscito J.G."/>
            <person name="Kirilenko B.M."/>
            <person name="Davalos L.M."/>
            <person name="Corthals A.P."/>
            <person name="Power M.L."/>
            <person name="Jones G."/>
            <person name="Ransome R.D."/>
            <person name="Dechmann D.K.N."/>
            <person name="Locatelli A.G."/>
            <person name="Puechmaille S.J."/>
            <person name="Fedrigo O."/>
            <person name="Jarvis E.D."/>
            <person name="Hiller M."/>
            <person name="Vernes S.C."/>
            <person name="Myers E.W."/>
            <person name="Teeling E.C."/>
        </authorList>
    </citation>
    <scope>NUCLEOTIDE SEQUENCE [LARGE SCALE GENOMIC DNA]</scope>
    <source>
        <strain evidence="2">MPipKuh1</strain>
        <tissue evidence="2">Flight muscle</tissue>
    </source>
</reference>